<accession>A0ABY7KF66</accession>
<evidence type="ECO:0000256" key="3">
    <source>
        <dbReference type="ARBA" id="ARBA00022729"/>
    </source>
</evidence>
<feature type="chain" id="PRO_5046487231" evidence="7">
    <location>
        <begin position="27"/>
        <end position="135"/>
    </location>
</feature>
<dbReference type="RefSeq" id="WP_269659219.1">
    <property type="nucleotide sequence ID" value="NZ_CP114413.1"/>
</dbReference>
<dbReference type="Pfam" id="PF05901">
    <property type="entry name" value="Excalibur"/>
    <property type="match status" value="1"/>
</dbReference>
<feature type="compositionally biased region" description="Basic and acidic residues" evidence="5">
    <location>
        <begin position="51"/>
        <end position="63"/>
    </location>
</feature>
<keyword evidence="2" id="KW-0964">Secreted</keyword>
<evidence type="ECO:0000313" key="9">
    <source>
        <dbReference type="EMBL" id="WAZ21574.1"/>
    </source>
</evidence>
<feature type="compositionally biased region" description="Acidic residues" evidence="5">
    <location>
        <begin position="86"/>
        <end position="95"/>
    </location>
</feature>
<organism evidence="9 10">
    <name type="scientific">Streptomyces cinnabarinus</name>
    <dbReference type="NCBI Taxonomy" id="67287"/>
    <lineage>
        <taxon>Bacteria</taxon>
        <taxon>Bacillati</taxon>
        <taxon>Actinomycetota</taxon>
        <taxon>Actinomycetes</taxon>
        <taxon>Kitasatosporales</taxon>
        <taxon>Streptomycetaceae</taxon>
        <taxon>Streptomyces</taxon>
    </lineage>
</organism>
<reference evidence="9" key="1">
    <citation type="submission" date="2022-12" db="EMBL/GenBank/DDBJ databases">
        <authorList>
            <person name="Ruckert C."/>
            <person name="Busche T."/>
            <person name="Kalinowski J."/>
            <person name="Wittmann C."/>
        </authorList>
    </citation>
    <scope>NUCLEOTIDE SEQUENCE</scope>
    <source>
        <strain evidence="9">DSM 40467</strain>
    </source>
</reference>
<evidence type="ECO:0000256" key="1">
    <source>
        <dbReference type="ARBA" id="ARBA00022512"/>
    </source>
</evidence>
<evidence type="ECO:0000256" key="4">
    <source>
        <dbReference type="ARBA" id="ARBA00023088"/>
    </source>
</evidence>
<sequence length="135" mass="13470">MRHVRTSTALAAAALALALAPGVAQAHEGDHPFANCSEAYANGYANIAEGDEHYGGHLDRDQDGIGCDQPPADFEPVADGAGAENSADDSTDDSTDLAATGGNGATPYLAGGGAAVLLAGGGVLLAVRRRRAAVR</sequence>
<evidence type="ECO:0000259" key="8">
    <source>
        <dbReference type="PROSITE" id="PS50847"/>
    </source>
</evidence>
<evidence type="ECO:0000256" key="7">
    <source>
        <dbReference type="SAM" id="SignalP"/>
    </source>
</evidence>
<dbReference type="InterPro" id="IPR019931">
    <property type="entry name" value="LPXTG_anchor"/>
</dbReference>
<proteinExistence type="predicted"/>
<dbReference type="NCBIfam" id="TIGR01167">
    <property type="entry name" value="LPXTG_anchor"/>
    <property type="match status" value="1"/>
</dbReference>
<feature type="region of interest" description="Disordered" evidence="5">
    <location>
        <begin position="51"/>
        <end position="103"/>
    </location>
</feature>
<dbReference type="PROSITE" id="PS50847">
    <property type="entry name" value="GRAM_POS_ANCHORING"/>
    <property type="match status" value="1"/>
</dbReference>
<name>A0ABY7KF66_9ACTN</name>
<feature type="transmembrane region" description="Helical" evidence="6">
    <location>
        <begin position="108"/>
        <end position="127"/>
    </location>
</feature>
<feature type="signal peptide" evidence="7">
    <location>
        <begin position="1"/>
        <end position="26"/>
    </location>
</feature>
<keyword evidence="10" id="KW-1185">Reference proteome</keyword>
<dbReference type="InterPro" id="IPR008613">
    <property type="entry name" value="Excalibur_Ca-bd_domain"/>
</dbReference>
<evidence type="ECO:0000256" key="5">
    <source>
        <dbReference type="SAM" id="MobiDB-lite"/>
    </source>
</evidence>
<dbReference type="Proteomes" id="UP001164439">
    <property type="component" value="Chromosome"/>
</dbReference>
<evidence type="ECO:0000256" key="6">
    <source>
        <dbReference type="SAM" id="Phobius"/>
    </source>
</evidence>
<keyword evidence="3 7" id="KW-0732">Signal</keyword>
<keyword evidence="6" id="KW-0812">Transmembrane</keyword>
<evidence type="ECO:0000313" key="10">
    <source>
        <dbReference type="Proteomes" id="UP001164439"/>
    </source>
</evidence>
<dbReference type="EMBL" id="CP114413">
    <property type="protein sequence ID" value="WAZ21574.1"/>
    <property type="molecule type" value="Genomic_DNA"/>
</dbReference>
<keyword evidence="6" id="KW-1133">Transmembrane helix</keyword>
<keyword evidence="4" id="KW-0572">Peptidoglycan-anchor</keyword>
<gene>
    <name evidence="9" type="ORF">STRCI_002757</name>
</gene>
<dbReference type="SMART" id="SM00894">
    <property type="entry name" value="Excalibur"/>
    <property type="match status" value="1"/>
</dbReference>
<dbReference type="NCBIfam" id="NF041528">
    <property type="entry name" value="strep_LAETG"/>
    <property type="match status" value="1"/>
</dbReference>
<protein>
    <submittedName>
        <fullName evidence="9">Excalibur calcium-binding domain-containing protein</fullName>
    </submittedName>
</protein>
<feature type="domain" description="Gram-positive cocci surface proteins LPxTG" evidence="8">
    <location>
        <begin position="97"/>
        <end position="135"/>
    </location>
</feature>
<keyword evidence="6" id="KW-0472">Membrane</keyword>
<evidence type="ECO:0000256" key="2">
    <source>
        <dbReference type="ARBA" id="ARBA00022525"/>
    </source>
</evidence>
<keyword evidence="1" id="KW-0134">Cell wall</keyword>